<protein>
    <submittedName>
        <fullName evidence="2">Uncharacterized protein</fullName>
    </submittedName>
</protein>
<evidence type="ECO:0000256" key="1">
    <source>
        <dbReference type="SAM" id="MobiDB-lite"/>
    </source>
</evidence>
<keyword evidence="3" id="KW-1185">Reference proteome</keyword>
<name>A0ABP9EJW1_9ACTN</name>
<feature type="compositionally biased region" description="Basic and acidic residues" evidence="1">
    <location>
        <begin position="135"/>
        <end position="148"/>
    </location>
</feature>
<dbReference type="Proteomes" id="UP001501752">
    <property type="component" value="Unassembled WGS sequence"/>
</dbReference>
<sequence length="342" mass="36199">MLRMSGAWRITVLGTDTGQERRAVARTPIGTLILPGVVGAVLDVPAAAEWHLTPEHFAAGAGWQPSPWQDAGAGTVRSHGLTLHLHRLDTPTRVAPPPPPASRPVVRTSSDSTPGGGGAAHGWGREPESGAFDGGYREERAPRAERQETPAAGAVHRRPEQPPVPEGWELALVPEEMLGPGELRAIRPKQGRALHPMRGVEARPATPAREAIGQETVLDALAGQDVGAWSVPRRAAAAAESSWAPRRAPASREAERAAPEPEERRTPALWDVEDGEDDESGTAGGWPRRGALGGRRTANSGSAEPGRWKADRGVPPAAERLSAVEEATGRTARTVEIGRSEV</sequence>
<evidence type="ECO:0000313" key="3">
    <source>
        <dbReference type="Proteomes" id="UP001501752"/>
    </source>
</evidence>
<feature type="compositionally biased region" description="Low complexity" evidence="1">
    <location>
        <begin position="232"/>
        <end position="248"/>
    </location>
</feature>
<feature type="compositionally biased region" description="Acidic residues" evidence="1">
    <location>
        <begin position="271"/>
        <end position="280"/>
    </location>
</feature>
<reference evidence="3" key="1">
    <citation type="journal article" date="2019" name="Int. J. Syst. Evol. Microbiol.">
        <title>The Global Catalogue of Microorganisms (GCM) 10K type strain sequencing project: providing services to taxonomists for standard genome sequencing and annotation.</title>
        <authorList>
            <consortium name="The Broad Institute Genomics Platform"/>
            <consortium name="The Broad Institute Genome Sequencing Center for Infectious Disease"/>
            <person name="Wu L."/>
            <person name="Ma J."/>
        </authorList>
    </citation>
    <scope>NUCLEOTIDE SEQUENCE [LARGE SCALE GENOMIC DNA]</scope>
    <source>
        <strain evidence="3">JCM 13006</strain>
    </source>
</reference>
<feature type="region of interest" description="Disordered" evidence="1">
    <location>
        <begin position="89"/>
        <end position="165"/>
    </location>
</feature>
<evidence type="ECO:0000313" key="2">
    <source>
        <dbReference type="EMBL" id="GAA4881248.1"/>
    </source>
</evidence>
<accession>A0ABP9EJW1</accession>
<feature type="compositionally biased region" description="Basic and acidic residues" evidence="1">
    <location>
        <begin position="250"/>
        <end position="266"/>
    </location>
</feature>
<feature type="region of interest" description="Disordered" evidence="1">
    <location>
        <begin position="232"/>
        <end position="342"/>
    </location>
</feature>
<comment type="caution">
    <text evidence="2">The sequence shown here is derived from an EMBL/GenBank/DDBJ whole genome shotgun (WGS) entry which is preliminary data.</text>
</comment>
<organism evidence="2 3">
    <name type="scientific">Kitasatospora terrestris</name>
    <dbReference type="NCBI Taxonomy" id="258051"/>
    <lineage>
        <taxon>Bacteria</taxon>
        <taxon>Bacillati</taxon>
        <taxon>Actinomycetota</taxon>
        <taxon>Actinomycetes</taxon>
        <taxon>Kitasatosporales</taxon>
        <taxon>Streptomycetaceae</taxon>
        <taxon>Kitasatospora</taxon>
    </lineage>
</organism>
<proteinExistence type="predicted"/>
<dbReference type="EMBL" id="BAABIS010000001">
    <property type="protein sequence ID" value="GAA4881248.1"/>
    <property type="molecule type" value="Genomic_DNA"/>
</dbReference>
<gene>
    <name evidence="2" type="ORF">GCM10023235_71890</name>
</gene>